<dbReference type="AlphaFoldDB" id="A0A9X0U2D5"/>
<sequence>MAKKESLAVNVTIKSECQKHLNGVPFRVMHHTGDSNYWIQVADYCSWAINRKWDWGETEAYDLLRTRLAVPELALTDKGDGTEYY</sequence>
<protein>
    <submittedName>
        <fullName evidence="1">Uncharacterized protein</fullName>
    </submittedName>
</protein>
<comment type="caution">
    <text evidence="1">The sequence shown here is derived from an EMBL/GenBank/DDBJ whole genome shotgun (WGS) entry which is preliminary data.</text>
</comment>
<reference evidence="1 2" key="1">
    <citation type="submission" date="2020-08" db="EMBL/GenBank/DDBJ databases">
        <title>Genomic Encyclopedia of Type Strains, Phase IV (KMG-V): Genome sequencing to study the core and pangenomes of soil and plant-associated prokaryotes.</title>
        <authorList>
            <person name="Whitman W."/>
        </authorList>
    </citation>
    <scope>NUCLEOTIDE SEQUENCE [LARGE SCALE GENOMIC DNA]</scope>
    <source>
        <strain evidence="1 2">X5P2</strain>
    </source>
</reference>
<organism evidence="1 2">
    <name type="scientific">Tunturiibacter gelidiferens</name>
    <dbReference type="NCBI Taxonomy" id="3069689"/>
    <lineage>
        <taxon>Bacteria</taxon>
        <taxon>Pseudomonadati</taxon>
        <taxon>Acidobacteriota</taxon>
        <taxon>Terriglobia</taxon>
        <taxon>Terriglobales</taxon>
        <taxon>Acidobacteriaceae</taxon>
        <taxon>Tunturiibacter</taxon>
    </lineage>
</organism>
<dbReference type="RefSeq" id="WP_183973859.1">
    <property type="nucleotide sequence ID" value="NZ_JACHEB010000002.1"/>
</dbReference>
<gene>
    <name evidence="1" type="ORF">HDF14_000881</name>
</gene>
<name>A0A9X0U2D5_9BACT</name>
<evidence type="ECO:0000313" key="1">
    <source>
        <dbReference type="EMBL" id="MBB5327276.1"/>
    </source>
</evidence>
<proteinExistence type="predicted"/>
<accession>A0A9X0U2D5</accession>
<dbReference type="Proteomes" id="UP000535182">
    <property type="component" value="Unassembled WGS sequence"/>
</dbReference>
<evidence type="ECO:0000313" key="2">
    <source>
        <dbReference type="Proteomes" id="UP000535182"/>
    </source>
</evidence>
<dbReference type="EMBL" id="JACHEB010000002">
    <property type="protein sequence ID" value="MBB5327276.1"/>
    <property type="molecule type" value="Genomic_DNA"/>
</dbReference>
<keyword evidence="2" id="KW-1185">Reference proteome</keyword>